<comment type="caution">
    <text evidence="3">The sequence shown here is derived from an EMBL/GenBank/DDBJ whole genome shotgun (WGS) entry which is preliminary data.</text>
</comment>
<keyword evidence="4" id="KW-1185">Reference proteome</keyword>
<feature type="chain" id="PRO_5045770898" evidence="1">
    <location>
        <begin position="27"/>
        <end position="98"/>
    </location>
</feature>
<sequence length="98" mass="10003">MRRTALATIALASAALLAGCSSSVSAADVEDQISSQLESQVGQAPDKVDCPGDLEGKVDATMTCVLTAGTDTIDVTVTVTEVDGSDVKFDIQVADQVN</sequence>
<protein>
    <submittedName>
        <fullName evidence="3">DUF4333 domain-containing protein</fullName>
    </submittedName>
</protein>
<dbReference type="Proteomes" id="UP001596087">
    <property type="component" value="Unassembled WGS sequence"/>
</dbReference>
<dbReference type="EMBL" id="JBHSKD010000004">
    <property type="protein sequence ID" value="MFC5175682.1"/>
    <property type="molecule type" value="Genomic_DNA"/>
</dbReference>
<evidence type="ECO:0000313" key="3">
    <source>
        <dbReference type="EMBL" id="MFC5175682.1"/>
    </source>
</evidence>
<dbReference type="Pfam" id="PF14230">
    <property type="entry name" value="DUF4333"/>
    <property type="match status" value="1"/>
</dbReference>
<reference evidence="4" key="1">
    <citation type="journal article" date="2019" name="Int. J. Syst. Evol. Microbiol.">
        <title>The Global Catalogue of Microorganisms (GCM) 10K type strain sequencing project: providing services to taxonomists for standard genome sequencing and annotation.</title>
        <authorList>
            <consortium name="The Broad Institute Genomics Platform"/>
            <consortium name="The Broad Institute Genome Sequencing Center for Infectious Disease"/>
            <person name="Wu L."/>
            <person name="Ma J."/>
        </authorList>
    </citation>
    <scope>NUCLEOTIDE SEQUENCE [LARGE SCALE GENOMIC DNA]</scope>
    <source>
        <strain evidence="4">DFY41</strain>
    </source>
</reference>
<evidence type="ECO:0000256" key="1">
    <source>
        <dbReference type="SAM" id="SignalP"/>
    </source>
</evidence>
<accession>A0ABW0BFD6</accession>
<dbReference type="RefSeq" id="WP_378586836.1">
    <property type="nucleotide sequence ID" value="NZ_JBHSKD010000004.1"/>
</dbReference>
<feature type="signal peptide" evidence="1">
    <location>
        <begin position="1"/>
        <end position="26"/>
    </location>
</feature>
<evidence type="ECO:0000313" key="4">
    <source>
        <dbReference type="Proteomes" id="UP001596087"/>
    </source>
</evidence>
<name>A0ABW0BFD6_9ACTN</name>
<dbReference type="InterPro" id="IPR025637">
    <property type="entry name" value="DUF4333"/>
</dbReference>
<gene>
    <name evidence="3" type="ORF">ACFPGP_03295</name>
</gene>
<evidence type="ECO:0000259" key="2">
    <source>
        <dbReference type="Pfam" id="PF14230"/>
    </source>
</evidence>
<proteinExistence type="predicted"/>
<feature type="domain" description="DUF4333" evidence="2">
    <location>
        <begin position="18"/>
        <end position="84"/>
    </location>
</feature>
<keyword evidence="1" id="KW-0732">Signal</keyword>
<dbReference type="PROSITE" id="PS51257">
    <property type="entry name" value="PROKAR_LIPOPROTEIN"/>
    <property type="match status" value="1"/>
</dbReference>
<organism evidence="3 4">
    <name type="scientific">Nocardioides taihuensis</name>
    <dbReference type="NCBI Taxonomy" id="1835606"/>
    <lineage>
        <taxon>Bacteria</taxon>
        <taxon>Bacillati</taxon>
        <taxon>Actinomycetota</taxon>
        <taxon>Actinomycetes</taxon>
        <taxon>Propionibacteriales</taxon>
        <taxon>Nocardioidaceae</taxon>
        <taxon>Nocardioides</taxon>
    </lineage>
</organism>